<proteinExistence type="predicted"/>
<dbReference type="Proteomes" id="UP001207468">
    <property type="component" value="Unassembled WGS sequence"/>
</dbReference>
<gene>
    <name evidence="1" type="ORF">F5148DRAFT_1368992</name>
</gene>
<sequence>MATIRIQNIASNTNHDKFLQDVLGCSPAAVLTSSLEMTATVTLRKTSEVQRLLKLDNTTQTGPYSVASRIAIDVHFQGFTVVAGGSNSDLHIVAIHGLNGHAFDSWTVDDVMWLRDLLPAQVPDARVLLYGYNANIIQDASRSRIQEHARLFIKLLQGLAEIQKRRIIFICHSLGGLVLKQALVFIRNENVYSTLRDVALGVIFLGTPHGGSAHADMAQILVNITRISFRANAKQLLTAIKKDSVSLLDLAHSFKEFHSELKIASFCEQLPMKLPGPFSTIDLGLVVDQWSATLADEPVIPVDRDHVTIAKYANASDVVFQLVVNEVKNMAKGIVTSTPLSVHMMASSDNASTRGDYLSIMSIVPLRKGFLDSHRLLNVLDISIPSQPEVTTEDRDPISDGNNMSNSRLPPPSNIDVVSKTSTEVQSADLRTGNTPRSRQPEPVHYAYRIQFRIVDETGQDFRIIDRAVKGTSDIWEVTSLTTSKLKMRGNGTSGSLLLSNSKSFESFSVAAGMHNDKPWCDIVVDVPGNAVSQLITNSYYESRSGRLSANSEKEERTSSRGTIISLTISDLQWDGERIATVLIRNRSHISTSAPPPE</sequence>
<dbReference type="EMBL" id="JAGFNK010000167">
    <property type="protein sequence ID" value="KAI9462631.1"/>
    <property type="molecule type" value="Genomic_DNA"/>
</dbReference>
<accession>A0ACC0U557</accession>
<keyword evidence="2" id="KW-1185">Reference proteome</keyword>
<comment type="caution">
    <text evidence="1">The sequence shown here is derived from an EMBL/GenBank/DDBJ whole genome shotgun (WGS) entry which is preliminary data.</text>
</comment>
<evidence type="ECO:0000313" key="2">
    <source>
        <dbReference type="Proteomes" id="UP001207468"/>
    </source>
</evidence>
<name>A0ACC0U557_9AGAM</name>
<reference evidence="1" key="1">
    <citation type="submission" date="2021-03" db="EMBL/GenBank/DDBJ databases">
        <title>Evolutionary priming and transition to the ectomycorrhizal habit in an iconic lineage of mushroom-forming fungi: is preadaptation a requirement?</title>
        <authorList>
            <consortium name="DOE Joint Genome Institute"/>
            <person name="Looney B.P."/>
            <person name="Miyauchi S."/>
            <person name="Morin E."/>
            <person name="Drula E."/>
            <person name="Courty P.E."/>
            <person name="Chicoki N."/>
            <person name="Fauchery L."/>
            <person name="Kohler A."/>
            <person name="Kuo A."/>
            <person name="LaButti K."/>
            <person name="Pangilinan J."/>
            <person name="Lipzen A."/>
            <person name="Riley R."/>
            <person name="Andreopoulos W."/>
            <person name="He G."/>
            <person name="Johnson J."/>
            <person name="Barry K.W."/>
            <person name="Grigoriev I.V."/>
            <person name="Nagy L."/>
            <person name="Hibbett D."/>
            <person name="Henrissat B."/>
            <person name="Matheny P.B."/>
            <person name="Labbe J."/>
            <person name="Martin A.F."/>
        </authorList>
    </citation>
    <scope>NUCLEOTIDE SEQUENCE</scope>
    <source>
        <strain evidence="1">BPL698</strain>
    </source>
</reference>
<protein>
    <submittedName>
        <fullName evidence="1">Fungal fruit body lectin-domain-containing protein</fullName>
    </submittedName>
</protein>
<evidence type="ECO:0000313" key="1">
    <source>
        <dbReference type="EMBL" id="KAI9462631.1"/>
    </source>
</evidence>
<organism evidence="1 2">
    <name type="scientific">Russula earlei</name>
    <dbReference type="NCBI Taxonomy" id="71964"/>
    <lineage>
        <taxon>Eukaryota</taxon>
        <taxon>Fungi</taxon>
        <taxon>Dikarya</taxon>
        <taxon>Basidiomycota</taxon>
        <taxon>Agaricomycotina</taxon>
        <taxon>Agaricomycetes</taxon>
        <taxon>Russulales</taxon>
        <taxon>Russulaceae</taxon>
        <taxon>Russula</taxon>
    </lineage>
</organism>